<dbReference type="SUPFAM" id="SSF47413">
    <property type="entry name" value="lambda repressor-like DNA-binding domains"/>
    <property type="match status" value="1"/>
</dbReference>
<name>A0A2V5KFR4_9BACL</name>
<dbReference type="EMBL" id="QJVJ01000001">
    <property type="protein sequence ID" value="PYI57003.1"/>
    <property type="molecule type" value="Genomic_DNA"/>
</dbReference>
<dbReference type="SMART" id="SM00530">
    <property type="entry name" value="HTH_XRE"/>
    <property type="match status" value="1"/>
</dbReference>
<dbReference type="Pfam" id="PF01381">
    <property type="entry name" value="HTH_3"/>
    <property type="match status" value="1"/>
</dbReference>
<evidence type="ECO:0000313" key="4">
    <source>
        <dbReference type="Proteomes" id="UP000247476"/>
    </source>
</evidence>
<comment type="caution">
    <text evidence="3">The sequence shown here is derived from an EMBL/GenBank/DDBJ whole genome shotgun (WGS) entry which is preliminary data.</text>
</comment>
<proteinExistence type="predicted"/>
<dbReference type="AlphaFoldDB" id="A0A2V5KFR4"/>
<evidence type="ECO:0000313" key="3">
    <source>
        <dbReference type="EMBL" id="PYI57003.1"/>
    </source>
</evidence>
<feature type="domain" description="HTH cro/C1-type" evidence="2">
    <location>
        <begin position="7"/>
        <end position="61"/>
    </location>
</feature>
<evidence type="ECO:0000259" key="2">
    <source>
        <dbReference type="PROSITE" id="PS50943"/>
    </source>
</evidence>
<evidence type="ECO:0000256" key="1">
    <source>
        <dbReference type="ARBA" id="ARBA00023125"/>
    </source>
</evidence>
<dbReference type="Proteomes" id="UP000247476">
    <property type="component" value="Unassembled WGS sequence"/>
</dbReference>
<reference evidence="3 4" key="1">
    <citation type="submission" date="2018-05" db="EMBL/GenBank/DDBJ databases">
        <title>Paenibacillus flagellatus sp. nov., isolated from selenium mineral soil.</title>
        <authorList>
            <person name="Dai X."/>
        </authorList>
    </citation>
    <scope>NUCLEOTIDE SEQUENCE [LARGE SCALE GENOMIC DNA]</scope>
    <source>
        <strain evidence="3 4">DXL2</strain>
    </source>
</reference>
<dbReference type="Gene3D" id="1.10.260.40">
    <property type="entry name" value="lambda repressor-like DNA-binding domains"/>
    <property type="match status" value="1"/>
</dbReference>
<organism evidence="3 4">
    <name type="scientific">Paenibacillus flagellatus</name>
    <dbReference type="NCBI Taxonomy" id="2211139"/>
    <lineage>
        <taxon>Bacteria</taxon>
        <taxon>Bacillati</taxon>
        <taxon>Bacillota</taxon>
        <taxon>Bacilli</taxon>
        <taxon>Bacillales</taxon>
        <taxon>Paenibacillaceae</taxon>
        <taxon>Paenibacillus</taxon>
    </lineage>
</organism>
<dbReference type="PANTHER" id="PTHR46558:SF4">
    <property type="entry name" value="DNA-BIDING PHAGE PROTEIN"/>
    <property type="match status" value="1"/>
</dbReference>
<dbReference type="InterPro" id="IPR001387">
    <property type="entry name" value="Cro/C1-type_HTH"/>
</dbReference>
<dbReference type="RefSeq" id="WP_110838044.1">
    <property type="nucleotide sequence ID" value="NZ_QJVJ01000001.1"/>
</dbReference>
<dbReference type="InterPro" id="IPR010982">
    <property type="entry name" value="Lambda_DNA-bd_dom_sf"/>
</dbReference>
<protein>
    <submittedName>
        <fullName evidence="3">Transcriptional regulator</fullName>
    </submittedName>
</protein>
<keyword evidence="1" id="KW-0238">DNA-binding</keyword>
<accession>A0A2V5KFR4</accession>
<dbReference type="PANTHER" id="PTHR46558">
    <property type="entry name" value="TRACRIPTIONAL REGULATORY PROTEIN-RELATED-RELATED"/>
    <property type="match status" value="1"/>
</dbReference>
<dbReference type="GO" id="GO:0003677">
    <property type="term" value="F:DNA binding"/>
    <property type="evidence" value="ECO:0007669"/>
    <property type="project" value="UniProtKB-KW"/>
</dbReference>
<gene>
    <name evidence="3" type="ORF">DLM86_00715</name>
</gene>
<keyword evidence="4" id="KW-1185">Reference proteome</keyword>
<dbReference type="OrthoDB" id="2475196at2"/>
<sequence>MVVKNRLKEIRHDHRMNQVEFAELLGVGRSLYNRWENQHVQPELETVLRIAKVVKLPVEQIVYLDEQC</sequence>
<dbReference type="CDD" id="cd00093">
    <property type="entry name" value="HTH_XRE"/>
    <property type="match status" value="1"/>
</dbReference>
<dbReference type="PROSITE" id="PS50943">
    <property type="entry name" value="HTH_CROC1"/>
    <property type="match status" value="1"/>
</dbReference>